<reference evidence="3 4" key="1">
    <citation type="submission" date="2020-09" db="EMBL/GenBank/DDBJ databases">
        <title>De no assembly of potato wild relative species, Solanum commersonii.</title>
        <authorList>
            <person name="Cho K."/>
        </authorList>
    </citation>
    <scope>NUCLEOTIDE SEQUENCE [LARGE SCALE GENOMIC DNA]</scope>
    <source>
        <strain evidence="3">LZ3.2</strain>
        <tissue evidence="3">Leaf</tissue>
    </source>
</reference>
<evidence type="ECO:0000256" key="1">
    <source>
        <dbReference type="SAM" id="MobiDB-lite"/>
    </source>
</evidence>
<keyword evidence="2" id="KW-0812">Transmembrane</keyword>
<evidence type="ECO:0000256" key="2">
    <source>
        <dbReference type="SAM" id="Phobius"/>
    </source>
</evidence>
<keyword evidence="4" id="KW-1185">Reference proteome</keyword>
<keyword evidence="2" id="KW-1133">Transmembrane helix</keyword>
<gene>
    <name evidence="3" type="ORF">H5410_042088</name>
</gene>
<protein>
    <submittedName>
        <fullName evidence="3">Uncharacterized protein</fullName>
    </submittedName>
</protein>
<sequence length="93" mass="10632">MVNSDGGSGEWFSILAPVGLYAIALIGMDALDSINDYRKERNIKKKEQNVNKEQEQNVKLKGLRETSQQREDHILEERESCFPLRPYGYSTPS</sequence>
<comment type="caution">
    <text evidence="3">The sequence shown here is derived from an EMBL/GenBank/DDBJ whole genome shotgun (WGS) entry which is preliminary data.</text>
</comment>
<name>A0A9J5XXG7_SOLCO</name>
<feature type="transmembrane region" description="Helical" evidence="2">
    <location>
        <begin position="12"/>
        <end position="31"/>
    </location>
</feature>
<organism evidence="3 4">
    <name type="scientific">Solanum commersonii</name>
    <name type="common">Commerson's wild potato</name>
    <name type="synonym">Commerson's nightshade</name>
    <dbReference type="NCBI Taxonomy" id="4109"/>
    <lineage>
        <taxon>Eukaryota</taxon>
        <taxon>Viridiplantae</taxon>
        <taxon>Streptophyta</taxon>
        <taxon>Embryophyta</taxon>
        <taxon>Tracheophyta</taxon>
        <taxon>Spermatophyta</taxon>
        <taxon>Magnoliopsida</taxon>
        <taxon>eudicotyledons</taxon>
        <taxon>Gunneridae</taxon>
        <taxon>Pentapetalae</taxon>
        <taxon>asterids</taxon>
        <taxon>lamiids</taxon>
        <taxon>Solanales</taxon>
        <taxon>Solanaceae</taxon>
        <taxon>Solanoideae</taxon>
        <taxon>Solaneae</taxon>
        <taxon>Solanum</taxon>
    </lineage>
</organism>
<evidence type="ECO:0000313" key="4">
    <source>
        <dbReference type="Proteomes" id="UP000824120"/>
    </source>
</evidence>
<evidence type="ECO:0000313" key="3">
    <source>
        <dbReference type="EMBL" id="KAG5591574.1"/>
    </source>
</evidence>
<accession>A0A9J5XXG7</accession>
<keyword evidence="2" id="KW-0472">Membrane</keyword>
<dbReference type="AlphaFoldDB" id="A0A9J5XXG7"/>
<feature type="region of interest" description="Disordered" evidence="1">
    <location>
        <begin position="45"/>
        <end position="77"/>
    </location>
</feature>
<dbReference type="EMBL" id="JACXVP010000008">
    <property type="protein sequence ID" value="KAG5591574.1"/>
    <property type="molecule type" value="Genomic_DNA"/>
</dbReference>
<dbReference type="Proteomes" id="UP000824120">
    <property type="component" value="Chromosome 8"/>
</dbReference>
<proteinExistence type="predicted"/>